<gene>
    <name evidence="2" type="ORF">KVT40_007345</name>
</gene>
<keyword evidence="1" id="KW-0472">Membrane</keyword>
<evidence type="ECO:0000256" key="1">
    <source>
        <dbReference type="SAM" id="Phobius"/>
    </source>
</evidence>
<dbReference type="EMBL" id="JAESVG020000009">
    <property type="protein sequence ID" value="KAG8624278.1"/>
    <property type="molecule type" value="Genomic_DNA"/>
</dbReference>
<protein>
    <submittedName>
        <fullName evidence="2">Uncharacterized protein</fullName>
    </submittedName>
</protein>
<dbReference type="AlphaFoldDB" id="A0A8K0L1U3"/>
<sequence>MQQSPPLQTLHLRNPDPRGPRLTISSLLNQHPLLATNPSRQEQEPAFPAATDQAQPKLKPAFFRNTMQRNHVIILVLLVFILALLVFWALWCRALDREIVHKTRRRVKRREDVESEGSRVA</sequence>
<dbReference type="OrthoDB" id="10442251at2759"/>
<evidence type="ECO:0000313" key="3">
    <source>
        <dbReference type="Proteomes" id="UP000809789"/>
    </source>
</evidence>
<feature type="transmembrane region" description="Helical" evidence="1">
    <location>
        <begin position="72"/>
        <end position="91"/>
    </location>
</feature>
<reference evidence="2" key="1">
    <citation type="submission" date="2021-07" db="EMBL/GenBank/DDBJ databases">
        <title>Elsinoe batatas strain:CRI-CJ2 Genome sequencing and assembly.</title>
        <authorList>
            <person name="Huang L."/>
        </authorList>
    </citation>
    <scope>NUCLEOTIDE SEQUENCE</scope>
    <source>
        <strain evidence="2">CRI-CJ2</strain>
    </source>
</reference>
<accession>A0A8K0L1U3</accession>
<dbReference type="Proteomes" id="UP000809789">
    <property type="component" value="Unassembled WGS sequence"/>
</dbReference>
<keyword evidence="1" id="KW-0812">Transmembrane</keyword>
<organism evidence="2 3">
    <name type="scientific">Elsinoe batatas</name>
    <dbReference type="NCBI Taxonomy" id="2601811"/>
    <lineage>
        <taxon>Eukaryota</taxon>
        <taxon>Fungi</taxon>
        <taxon>Dikarya</taxon>
        <taxon>Ascomycota</taxon>
        <taxon>Pezizomycotina</taxon>
        <taxon>Dothideomycetes</taxon>
        <taxon>Dothideomycetidae</taxon>
        <taxon>Myriangiales</taxon>
        <taxon>Elsinoaceae</taxon>
        <taxon>Elsinoe</taxon>
    </lineage>
</organism>
<evidence type="ECO:0000313" key="2">
    <source>
        <dbReference type="EMBL" id="KAG8624278.1"/>
    </source>
</evidence>
<proteinExistence type="predicted"/>
<keyword evidence="3" id="KW-1185">Reference proteome</keyword>
<keyword evidence="1" id="KW-1133">Transmembrane helix</keyword>
<name>A0A8K0L1U3_9PEZI</name>
<comment type="caution">
    <text evidence="2">The sequence shown here is derived from an EMBL/GenBank/DDBJ whole genome shotgun (WGS) entry which is preliminary data.</text>
</comment>